<organism evidence="5 6">
    <name type="scientific">Variibacter gotjawalensis</name>
    <dbReference type="NCBI Taxonomy" id="1333996"/>
    <lineage>
        <taxon>Bacteria</taxon>
        <taxon>Pseudomonadati</taxon>
        <taxon>Pseudomonadota</taxon>
        <taxon>Alphaproteobacteria</taxon>
        <taxon>Hyphomicrobiales</taxon>
        <taxon>Nitrobacteraceae</taxon>
        <taxon>Variibacter</taxon>
    </lineage>
</organism>
<dbReference type="InterPro" id="IPR011711">
    <property type="entry name" value="GntR_C"/>
</dbReference>
<evidence type="ECO:0000256" key="1">
    <source>
        <dbReference type="ARBA" id="ARBA00023015"/>
    </source>
</evidence>
<dbReference type="InterPro" id="IPR008920">
    <property type="entry name" value="TF_FadR/GntR_C"/>
</dbReference>
<dbReference type="CDD" id="cd07377">
    <property type="entry name" value="WHTH_GntR"/>
    <property type="match status" value="1"/>
</dbReference>
<evidence type="ECO:0000256" key="3">
    <source>
        <dbReference type="ARBA" id="ARBA00023163"/>
    </source>
</evidence>
<dbReference type="Pfam" id="PF00392">
    <property type="entry name" value="GntR"/>
    <property type="match status" value="1"/>
</dbReference>
<dbReference type="InterPro" id="IPR036390">
    <property type="entry name" value="WH_DNA-bd_sf"/>
</dbReference>
<dbReference type="SMART" id="SM00895">
    <property type="entry name" value="FCD"/>
    <property type="match status" value="1"/>
</dbReference>
<name>A0A0S3PSJ8_9BRAD</name>
<dbReference type="SMART" id="SM00345">
    <property type="entry name" value="HTH_GNTR"/>
    <property type="match status" value="1"/>
</dbReference>
<dbReference type="OrthoDB" id="7618373at2"/>
<dbReference type="KEGG" id="vgo:GJW-30_1_01421"/>
<sequence>MSERPGDRAAAIYRALRQAIIEQALAPGAKLPEDAIGEKFGASRTIVRRALSQLAADGLVDLRPNRGAAVATPSWEEAHDTFEARLAMERLVVSRLVGNLTKDQVRKLNEHVVAEERTQGQSEPRSIRLATEFHLLLAEMTGSPVLLRYVTELGLRCGLILALYARPHSSDCAISEHREIIEALVAGDEARAIAVMDQHLHAVTSRALITQRSAKGRDIQDILAMYAEPNVSKSGSKRRA</sequence>
<dbReference type="AlphaFoldDB" id="A0A0S3PSJ8"/>
<dbReference type="Pfam" id="PF07729">
    <property type="entry name" value="FCD"/>
    <property type="match status" value="1"/>
</dbReference>
<keyword evidence="1" id="KW-0805">Transcription regulation</keyword>
<dbReference type="SUPFAM" id="SSF48008">
    <property type="entry name" value="GntR ligand-binding domain-like"/>
    <property type="match status" value="1"/>
</dbReference>
<keyword evidence="3" id="KW-0804">Transcription</keyword>
<dbReference type="RefSeq" id="WP_096353501.1">
    <property type="nucleotide sequence ID" value="NZ_AP014946.1"/>
</dbReference>
<dbReference type="GO" id="GO:0003700">
    <property type="term" value="F:DNA-binding transcription factor activity"/>
    <property type="evidence" value="ECO:0007669"/>
    <property type="project" value="InterPro"/>
</dbReference>
<dbReference type="GO" id="GO:0003677">
    <property type="term" value="F:DNA binding"/>
    <property type="evidence" value="ECO:0007669"/>
    <property type="project" value="UniProtKB-KW"/>
</dbReference>
<dbReference type="InterPro" id="IPR000524">
    <property type="entry name" value="Tscrpt_reg_HTH_GntR"/>
</dbReference>
<dbReference type="Proteomes" id="UP000236884">
    <property type="component" value="Chromosome"/>
</dbReference>
<evidence type="ECO:0000259" key="4">
    <source>
        <dbReference type="PROSITE" id="PS50949"/>
    </source>
</evidence>
<evidence type="ECO:0000256" key="2">
    <source>
        <dbReference type="ARBA" id="ARBA00023125"/>
    </source>
</evidence>
<dbReference type="SUPFAM" id="SSF46785">
    <property type="entry name" value="Winged helix' DNA-binding domain"/>
    <property type="match status" value="1"/>
</dbReference>
<feature type="domain" description="HTH gntR-type" evidence="4">
    <location>
        <begin position="6"/>
        <end position="73"/>
    </location>
</feature>
<protein>
    <submittedName>
        <fullName evidence="5">Putative HTH-type transcriptional regulator YdfH</fullName>
    </submittedName>
</protein>
<keyword evidence="6" id="KW-1185">Reference proteome</keyword>
<dbReference type="PANTHER" id="PTHR43537:SF53">
    <property type="entry name" value="HTH-TYPE TRANSCRIPTIONAL REPRESSOR NANR"/>
    <property type="match status" value="1"/>
</dbReference>
<keyword evidence="2" id="KW-0238">DNA-binding</keyword>
<proteinExistence type="predicted"/>
<dbReference type="PROSITE" id="PS50949">
    <property type="entry name" value="HTH_GNTR"/>
    <property type="match status" value="1"/>
</dbReference>
<gene>
    <name evidence="5" type="primary">ydfH_2</name>
    <name evidence="5" type="ORF">GJW-30_1_01421</name>
</gene>
<dbReference type="Gene3D" id="1.20.120.530">
    <property type="entry name" value="GntR ligand-binding domain-like"/>
    <property type="match status" value="1"/>
</dbReference>
<accession>A0A0S3PSJ8</accession>
<reference evidence="5 6" key="1">
    <citation type="submission" date="2015-08" db="EMBL/GenBank/DDBJ databases">
        <title>Investigation of the bacterial diversity of lava forest soil.</title>
        <authorList>
            <person name="Lee J.S."/>
        </authorList>
    </citation>
    <scope>NUCLEOTIDE SEQUENCE [LARGE SCALE GENOMIC DNA]</scope>
    <source>
        <strain evidence="5 6">GJW-30</strain>
    </source>
</reference>
<dbReference type="InterPro" id="IPR036388">
    <property type="entry name" value="WH-like_DNA-bd_sf"/>
</dbReference>
<dbReference type="EMBL" id="AP014946">
    <property type="protein sequence ID" value="BAT58893.1"/>
    <property type="molecule type" value="Genomic_DNA"/>
</dbReference>
<evidence type="ECO:0000313" key="6">
    <source>
        <dbReference type="Proteomes" id="UP000236884"/>
    </source>
</evidence>
<evidence type="ECO:0000313" key="5">
    <source>
        <dbReference type="EMBL" id="BAT58893.1"/>
    </source>
</evidence>
<dbReference type="Gene3D" id="1.10.10.10">
    <property type="entry name" value="Winged helix-like DNA-binding domain superfamily/Winged helix DNA-binding domain"/>
    <property type="match status" value="1"/>
</dbReference>
<dbReference type="PANTHER" id="PTHR43537">
    <property type="entry name" value="TRANSCRIPTIONAL REGULATOR, GNTR FAMILY"/>
    <property type="match status" value="1"/>
</dbReference>